<dbReference type="Proteomes" id="UP000219612">
    <property type="component" value="Unassembled WGS sequence"/>
</dbReference>
<protein>
    <submittedName>
        <fullName evidence="1">TIGR02677 family protein</fullName>
    </submittedName>
</protein>
<dbReference type="AlphaFoldDB" id="A0A285J0H0"/>
<reference evidence="2" key="1">
    <citation type="submission" date="2017-09" db="EMBL/GenBank/DDBJ databases">
        <authorList>
            <person name="Varghese N."/>
            <person name="Submissions S."/>
        </authorList>
    </citation>
    <scope>NUCLEOTIDE SEQUENCE [LARGE SCALE GENOMIC DNA]</scope>
    <source>
        <strain evidence="2">CGMCC 4.6857</strain>
    </source>
</reference>
<evidence type="ECO:0000313" key="2">
    <source>
        <dbReference type="Proteomes" id="UP000219612"/>
    </source>
</evidence>
<dbReference type="InterPro" id="IPR013493">
    <property type="entry name" value="CHP02677"/>
</dbReference>
<sequence length="525" mass="56336">MKLSDPLPMLASADDPGGWLAVSDEEFTDPWQLAGLPGGLLQASYLTSRYAAQYRLIVQVLLEEQQHTLTGVAAADLPGLLRDQLVRAGADPAILDDTLKQRMAALEKWGVVIVFQDRTDRDADFVLNWDRYQLTEVAAELHRAVMSLGQDLASAAAATLAPSVLTANLGVLRETASVDPSAAASAWSVIQTTHQAMARAAASWQARLAGALAGTPDQAKVNTVQETLRRYVDMWGGGVDTHSERITALIGELDEVDAVTWRRIAVHHLGANADDAAIDELTASYGETLAVLQSWFDGPDCQARRLRRQMRDTIGPLLRGQRTLAAVGGHVSRRAELLALATRIDAAADDESAWDVWCATTGLFSARHLPGEAPMASGLPSFWEAEPVPVAARLRRQGPKATAGGPARITDRSASRLAARVHTEHLRDAAARTEAAVLARSGLRLSQWHDLTAPELQMLMILLGVVASARADREGVRSATSGDARWLLRADPPPPGAPAAVVHTPDGRLVHPDIRLHITPAGAPR</sequence>
<dbReference type="EMBL" id="OBDY01000014">
    <property type="protein sequence ID" value="SNY53789.1"/>
    <property type="molecule type" value="Genomic_DNA"/>
</dbReference>
<gene>
    <name evidence="1" type="ORF">SAMN05421748_114172</name>
</gene>
<proteinExistence type="predicted"/>
<accession>A0A285J0H0</accession>
<organism evidence="1 2">
    <name type="scientific">Paractinoplanes atraurantiacus</name>
    <dbReference type="NCBI Taxonomy" id="1036182"/>
    <lineage>
        <taxon>Bacteria</taxon>
        <taxon>Bacillati</taxon>
        <taxon>Actinomycetota</taxon>
        <taxon>Actinomycetes</taxon>
        <taxon>Micromonosporales</taxon>
        <taxon>Micromonosporaceae</taxon>
        <taxon>Paractinoplanes</taxon>
    </lineage>
</organism>
<dbReference type="Pfam" id="PF09660">
    <property type="entry name" value="DUF2397"/>
    <property type="match status" value="1"/>
</dbReference>
<keyword evidence="2" id="KW-1185">Reference proteome</keyword>
<name>A0A285J0H0_9ACTN</name>
<evidence type="ECO:0000313" key="1">
    <source>
        <dbReference type="EMBL" id="SNY53789.1"/>
    </source>
</evidence>